<feature type="transmembrane region" description="Helical" evidence="1">
    <location>
        <begin position="6"/>
        <end position="24"/>
    </location>
</feature>
<name>A0A0R1ZQ95_9LACO</name>
<dbReference type="AlphaFoldDB" id="A0A0R1ZQ95"/>
<evidence type="ECO:0000256" key="1">
    <source>
        <dbReference type="SAM" id="Phobius"/>
    </source>
</evidence>
<feature type="transmembrane region" description="Helical" evidence="1">
    <location>
        <begin position="36"/>
        <end position="58"/>
    </location>
</feature>
<comment type="caution">
    <text evidence="2">The sequence shown here is derived from an EMBL/GenBank/DDBJ whole genome shotgun (WGS) entry which is preliminary data.</text>
</comment>
<dbReference type="EMBL" id="AYYZ01000015">
    <property type="protein sequence ID" value="KRM52732.1"/>
    <property type="molecule type" value="Genomic_DNA"/>
</dbReference>
<proteinExistence type="predicted"/>
<protein>
    <submittedName>
        <fullName evidence="2">Uncharacterized protein</fullName>
    </submittedName>
</protein>
<evidence type="ECO:0000313" key="3">
    <source>
        <dbReference type="Proteomes" id="UP000051291"/>
    </source>
</evidence>
<keyword evidence="1" id="KW-0812">Transmembrane</keyword>
<dbReference type="PATRIC" id="fig|1423820.4.peg.285"/>
<gene>
    <name evidence="2" type="ORF">FC64_GL000284</name>
</gene>
<sequence length="59" mass="6648">MRLSIILIILLLIVIGFLMIYNALGVRDRAATFSRGMIMTIGIIIFGGGIYLFVKYLLR</sequence>
<dbReference type="Proteomes" id="UP000051291">
    <property type="component" value="Unassembled WGS sequence"/>
</dbReference>
<dbReference type="STRING" id="1423820.FC64_GL000284"/>
<keyword evidence="1" id="KW-1133">Transmembrane helix</keyword>
<accession>A0A0R1ZQ95</accession>
<keyword evidence="3" id="KW-1185">Reference proteome</keyword>
<organism evidence="2 3">
    <name type="scientific">Ligilactobacillus araffinosus DSM 20653</name>
    <dbReference type="NCBI Taxonomy" id="1423820"/>
    <lineage>
        <taxon>Bacteria</taxon>
        <taxon>Bacillati</taxon>
        <taxon>Bacillota</taxon>
        <taxon>Bacilli</taxon>
        <taxon>Lactobacillales</taxon>
        <taxon>Lactobacillaceae</taxon>
        <taxon>Ligilactobacillus</taxon>
    </lineage>
</organism>
<reference evidence="2 3" key="1">
    <citation type="journal article" date="2015" name="Genome Announc.">
        <title>Expanding the biotechnology potential of lactobacilli through comparative genomics of 213 strains and associated genera.</title>
        <authorList>
            <person name="Sun Z."/>
            <person name="Harris H.M."/>
            <person name="McCann A."/>
            <person name="Guo C."/>
            <person name="Argimon S."/>
            <person name="Zhang W."/>
            <person name="Yang X."/>
            <person name="Jeffery I.B."/>
            <person name="Cooney J.C."/>
            <person name="Kagawa T.F."/>
            <person name="Liu W."/>
            <person name="Song Y."/>
            <person name="Salvetti E."/>
            <person name="Wrobel A."/>
            <person name="Rasinkangas P."/>
            <person name="Parkhill J."/>
            <person name="Rea M.C."/>
            <person name="O'Sullivan O."/>
            <person name="Ritari J."/>
            <person name="Douillard F.P."/>
            <person name="Paul Ross R."/>
            <person name="Yang R."/>
            <person name="Briner A.E."/>
            <person name="Felis G.E."/>
            <person name="de Vos W.M."/>
            <person name="Barrangou R."/>
            <person name="Klaenhammer T.R."/>
            <person name="Caufield P.W."/>
            <person name="Cui Y."/>
            <person name="Zhang H."/>
            <person name="O'Toole P.W."/>
        </authorList>
    </citation>
    <scope>NUCLEOTIDE SEQUENCE [LARGE SCALE GENOMIC DNA]</scope>
    <source>
        <strain evidence="2 3">DSM 20653</strain>
    </source>
</reference>
<keyword evidence="1" id="KW-0472">Membrane</keyword>
<evidence type="ECO:0000313" key="2">
    <source>
        <dbReference type="EMBL" id="KRM52732.1"/>
    </source>
</evidence>